<evidence type="ECO:0000256" key="5">
    <source>
        <dbReference type="ARBA" id="ARBA00023004"/>
    </source>
</evidence>
<dbReference type="PROSITE" id="PS51671">
    <property type="entry name" value="ACT"/>
    <property type="match status" value="1"/>
</dbReference>
<dbReference type="InterPro" id="IPR045865">
    <property type="entry name" value="ACT-like_dom_sf"/>
</dbReference>
<comment type="cofactor">
    <cofactor evidence="1">
        <name>Fe(2+)</name>
        <dbReference type="ChEBI" id="CHEBI:29033"/>
    </cofactor>
</comment>
<name>A0A382UEL8_9ZZZZ</name>
<dbReference type="AlphaFoldDB" id="A0A382UEL8"/>
<evidence type="ECO:0000259" key="8">
    <source>
        <dbReference type="PROSITE" id="PS51671"/>
    </source>
</evidence>
<evidence type="ECO:0000256" key="3">
    <source>
        <dbReference type="ARBA" id="ARBA00022723"/>
    </source>
</evidence>
<keyword evidence="6" id="KW-0503">Monooxygenase</keyword>
<dbReference type="Gene3D" id="1.10.800.10">
    <property type="entry name" value="Aromatic amino acid hydroxylase"/>
    <property type="match status" value="1"/>
</dbReference>
<feature type="non-terminal residue" evidence="9">
    <location>
        <position position="146"/>
    </location>
</feature>
<keyword evidence="4" id="KW-0560">Oxidoreductase</keyword>
<evidence type="ECO:0000313" key="9">
    <source>
        <dbReference type="EMBL" id="SVD32719.1"/>
    </source>
</evidence>
<gene>
    <name evidence="9" type="ORF">METZ01_LOCUS385573</name>
</gene>
<evidence type="ECO:0000256" key="1">
    <source>
        <dbReference type="ARBA" id="ARBA00001954"/>
    </source>
</evidence>
<evidence type="ECO:0000259" key="7">
    <source>
        <dbReference type="PROSITE" id="PS51410"/>
    </source>
</evidence>
<dbReference type="EMBL" id="UINC01143668">
    <property type="protein sequence ID" value="SVD32719.1"/>
    <property type="molecule type" value="Genomic_DNA"/>
</dbReference>
<evidence type="ECO:0000256" key="4">
    <source>
        <dbReference type="ARBA" id="ARBA00023002"/>
    </source>
</evidence>
<dbReference type="SUPFAM" id="SSF55021">
    <property type="entry name" value="ACT-like"/>
    <property type="match status" value="1"/>
</dbReference>
<dbReference type="Gene3D" id="3.30.70.260">
    <property type="match status" value="1"/>
</dbReference>
<proteinExistence type="inferred from homology"/>
<comment type="similarity">
    <text evidence="2">Belongs to the biopterin-dependent aromatic amino acid hydroxylase family.</text>
</comment>
<dbReference type="PANTHER" id="PTHR11473">
    <property type="entry name" value="AROMATIC AMINO ACID HYDROXYLASE"/>
    <property type="match status" value="1"/>
</dbReference>
<evidence type="ECO:0000256" key="6">
    <source>
        <dbReference type="ARBA" id="ARBA00023033"/>
    </source>
</evidence>
<dbReference type="PANTHER" id="PTHR11473:SF24">
    <property type="entry name" value="PHENYLALANINE-4-HYDROXYLASE"/>
    <property type="match status" value="1"/>
</dbReference>
<dbReference type="InterPro" id="IPR002912">
    <property type="entry name" value="ACT_dom"/>
</dbReference>
<dbReference type="GO" id="GO:0016714">
    <property type="term" value="F:oxidoreductase activity, acting on paired donors, with incorporation or reduction of molecular oxygen, reduced pteridine as one donor, and incorporation of one atom of oxygen"/>
    <property type="evidence" value="ECO:0007669"/>
    <property type="project" value="InterPro"/>
</dbReference>
<accession>A0A382UEL8</accession>
<dbReference type="CDD" id="cd04905">
    <property type="entry name" value="ACT_CM-PDT"/>
    <property type="match status" value="1"/>
</dbReference>
<dbReference type="InterPro" id="IPR019774">
    <property type="entry name" value="Aromatic-AA_hydroxylase_C"/>
</dbReference>
<dbReference type="GO" id="GO:0005506">
    <property type="term" value="F:iron ion binding"/>
    <property type="evidence" value="ECO:0007669"/>
    <property type="project" value="InterPro"/>
</dbReference>
<evidence type="ECO:0000256" key="2">
    <source>
        <dbReference type="ARBA" id="ARBA00009712"/>
    </source>
</evidence>
<dbReference type="InterPro" id="IPR036329">
    <property type="entry name" value="Aro-AA_hydroxylase_C_sf"/>
</dbReference>
<dbReference type="PROSITE" id="PS51410">
    <property type="entry name" value="BH4_AAA_HYDROXYL_2"/>
    <property type="match status" value="1"/>
</dbReference>
<dbReference type="InterPro" id="IPR001273">
    <property type="entry name" value="ArAA_hydroxylase"/>
</dbReference>
<dbReference type="Pfam" id="PF00351">
    <property type="entry name" value="Biopterin_H"/>
    <property type="match status" value="1"/>
</dbReference>
<dbReference type="Pfam" id="PF01842">
    <property type="entry name" value="ACT"/>
    <property type="match status" value="1"/>
</dbReference>
<organism evidence="9">
    <name type="scientific">marine metagenome</name>
    <dbReference type="NCBI Taxonomy" id="408172"/>
    <lineage>
        <taxon>unclassified sequences</taxon>
        <taxon>metagenomes</taxon>
        <taxon>ecological metagenomes</taxon>
    </lineage>
</organism>
<keyword evidence="3" id="KW-0479">Metal-binding</keyword>
<dbReference type="SUPFAM" id="SSF56534">
    <property type="entry name" value="Aromatic aminoacid monoxygenases, catalytic and oligomerization domains"/>
    <property type="match status" value="1"/>
</dbReference>
<feature type="domain" description="ACT" evidence="8">
    <location>
        <begin position="6"/>
        <end position="84"/>
    </location>
</feature>
<dbReference type="InterPro" id="IPR036951">
    <property type="entry name" value="ArAA_hydroxylase_sf"/>
</dbReference>
<reference evidence="9" key="1">
    <citation type="submission" date="2018-05" db="EMBL/GenBank/DDBJ databases">
        <authorList>
            <person name="Lanie J.A."/>
            <person name="Ng W.-L."/>
            <person name="Kazmierczak K.M."/>
            <person name="Andrzejewski T.M."/>
            <person name="Davidsen T.M."/>
            <person name="Wayne K.J."/>
            <person name="Tettelin H."/>
            <person name="Glass J.I."/>
            <person name="Rusch D."/>
            <person name="Podicherti R."/>
            <person name="Tsui H.-C.T."/>
            <person name="Winkler M.E."/>
        </authorList>
    </citation>
    <scope>NUCLEOTIDE SEQUENCE</scope>
</reference>
<dbReference type="GO" id="GO:0009072">
    <property type="term" value="P:aromatic amino acid metabolic process"/>
    <property type="evidence" value="ECO:0007669"/>
    <property type="project" value="InterPro"/>
</dbReference>
<keyword evidence="5" id="KW-0408">Iron</keyword>
<sequence length="146" mass="16558">MNNRVSLLIKLDDKPGALHDLLGRFKRNEINLTNIESRPTKDGNFSFYLDFIGTKDDPKIADLLAQLTTSGSDLTVLDDRSVPWFPRHIWELDLIANRTLDAGTALTADHPGFSDPDYRAQRARIDQLARDYRHGHPIPTVEYAKS</sequence>
<evidence type="ECO:0008006" key="10">
    <source>
        <dbReference type="Google" id="ProtNLM"/>
    </source>
</evidence>
<feature type="domain" description="Biopterin-dependent aromatic amino acid hydroxylase family profile" evidence="7">
    <location>
        <begin position="69"/>
        <end position="146"/>
    </location>
</feature>
<protein>
    <recommendedName>
        <fullName evidence="10">ACT domain-containing protein</fullName>
    </recommendedName>
</protein>